<dbReference type="GO" id="GO:0005886">
    <property type="term" value="C:plasma membrane"/>
    <property type="evidence" value="ECO:0007669"/>
    <property type="project" value="UniProtKB-SubCell"/>
</dbReference>
<protein>
    <submittedName>
        <fullName evidence="8">Methylase</fullName>
    </submittedName>
</protein>
<evidence type="ECO:0000259" key="7">
    <source>
        <dbReference type="Pfam" id="PF13649"/>
    </source>
</evidence>
<evidence type="ECO:0000313" key="8">
    <source>
        <dbReference type="EMBL" id="AXE61035.1"/>
    </source>
</evidence>
<feature type="transmembrane region" description="Helical" evidence="6">
    <location>
        <begin position="254"/>
        <end position="275"/>
    </location>
</feature>
<dbReference type="CDD" id="cd02440">
    <property type="entry name" value="AdoMet_MTases"/>
    <property type="match status" value="1"/>
</dbReference>
<evidence type="ECO:0000313" key="9">
    <source>
        <dbReference type="Proteomes" id="UP000252477"/>
    </source>
</evidence>
<dbReference type="GO" id="GO:0008168">
    <property type="term" value="F:methyltransferase activity"/>
    <property type="evidence" value="ECO:0007669"/>
    <property type="project" value="UniProtKB-KW"/>
</dbReference>
<keyword evidence="5 6" id="KW-0472">Membrane</keyword>
<dbReference type="EMBL" id="CP029295">
    <property type="protein sequence ID" value="AXE61035.1"/>
    <property type="molecule type" value="Genomic_DNA"/>
</dbReference>
<keyword evidence="9" id="KW-1185">Reference proteome</keyword>
<dbReference type="Pfam" id="PF13649">
    <property type="entry name" value="Methyltransf_25"/>
    <property type="match status" value="1"/>
</dbReference>
<dbReference type="GO" id="GO:0022857">
    <property type="term" value="F:transmembrane transporter activity"/>
    <property type="evidence" value="ECO:0007669"/>
    <property type="project" value="InterPro"/>
</dbReference>
<feature type="transmembrane region" description="Helical" evidence="6">
    <location>
        <begin position="40"/>
        <end position="61"/>
    </location>
</feature>
<dbReference type="Proteomes" id="UP000252477">
    <property type="component" value="Chromosome"/>
</dbReference>
<feature type="transmembrane region" description="Helical" evidence="6">
    <location>
        <begin position="73"/>
        <end position="95"/>
    </location>
</feature>
<feature type="transmembrane region" description="Helical" evidence="6">
    <location>
        <begin position="101"/>
        <end position="123"/>
    </location>
</feature>
<dbReference type="Gene3D" id="3.40.50.150">
    <property type="entry name" value="Vaccinia Virus protein VP39"/>
    <property type="match status" value="1"/>
</dbReference>
<accession>A0A2Z5IQJ2</accession>
<organism evidence="8 9">
    <name type="scientific">[Mycoplasma] phocae</name>
    <dbReference type="NCBI Taxonomy" id="142651"/>
    <lineage>
        <taxon>Bacteria</taxon>
        <taxon>Bacillati</taxon>
        <taxon>Mycoplasmatota</taxon>
        <taxon>Mycoplasmoidales</taxon>
        <taxon>Metamycoplasmataceae</taxon>
        <taxon>Metamycoplasma</taxon>
    </lineage>
</organism>
<evidence type="ECO:0000256" key="2">
    <source>
        <dbReference type="ARBA" id="ARBA00022475"/>
    </source>
</evidence>
<dbReference type="PANTHER" id="PTHR23513:SF6">
    <property type="entry name" value="MAJOR FACILITATOR SUPERFAMILY ASSOCIATED DOMAIN-CONTAINING PROTEIN"/>
    <property type="match status" value="1"/>
</dbReference>
<dbReference type="GO" id="GO:0032259">
    <property type="term" value="P:methylation"/>
    <property type="evidence" value="ECO:0007669"/>
    <property type="project" value="UniProtKB-KW"/>
</dbReference>
<evidence type="ECO:0000256" key="1">
    <source>
        <dbReference type="ARBA" id="ARBA00004651"/>
    </source>
</evidence>
<dbReference type="AlphaFoldDB" id="A0A2Z5IQJ2"/>
<dbReference type="Pfam" id="PF07690">
    <property type="entry name" value="MFS_1"/>
    <property type="match status" value="1"/>
</dbReference>
<proteinExistence type="predicted"/>
<dbReference type="PANTHER" id="PTHR23513">
    <property type="entry name" value="INTEGRAL MEMBRANE EFFLUX PROTEIN-RELATED"/>
    <property type="match status" value="1"/>
</dbReference>
<feature type="transmembrane region" description="Helical" evidence="6">
    <location>
        <begin position="312"/>
        <end position="335"/>
    </location>
</feature>
<feature type="transmembrane region" description="Helical" evidence="6">
    <location>
        <begin position="284"/>
        <end position="306"/>
    </location>
</feature>
<dbReference type="Gene3D" id="1.20.1250.20">
    <property type="entry name" value="MFS general substrate transporter like domains"/>
    <property type="match status" value="1"/>
</dbReference>
<keyword evidence="4 6" id="KW-1133">Transmembrane helix</keyword>
<feature type="transmembrane region" description="Helical" evidence="6">
    <location>
        <begin position="378"/>
        <end position="401"/>
    </location>
</feature>
<evidence type="ECO:0000256" key="3">
    <source>
        <dbReference type="ARBA" id="ARBA00022692"/>
    </source>
</evidence>
<dbReference type="KEGG" id="mpho:DA803_02990"/>
<gene>
    <name evidence="8" type="ORF">DA803_02990</name>
</gene>
<comment type="subcellular location">
    <subcellularLocation>
        <location evidence="1">Cell membrane</location>
        <topology evidence="1">Multi-pass membrane protein</topology>
    </subcellularLocation>
</comment>
<keyword evidence="8" id="KW-0489">Methyltransferase</keyword>
<dbReference type="InterPro" id="IPR036259">
    <property type="entry name" value="MFS_trans_sf"/>
</dbReference>
<keyword evidence="8" id="KW-0808">Transferase</keyword>
<sequence length="641" mass="74129">MTIFKKNSINYTTSLALSLIGSEAFKLGSSIFIYKFTGNLWLVTLLYLFIQLPSILVYIFSSKIVQRIKNNKLVLLLSDLTSVILLIPSLVIFFFTDNKSILSLILIICSSILGFINAFRFVFLKNIVYFITNNNEELKTINIANSFATSFGFLLSAILSFFLFKNIQFYWLVVMNMISYLISGILYFTLKVNKVATNFQNNDQSKKIITKRSVWKSWIFILSGSLIIGIFLYPRTSGLSQFFSNINSFKIDTWGFYLSIIFTTFSLLGVIASFIAKKYIKNQILFILIITIIMGILNFVWLLFASSNENDYFISYVIITSIQQFLFSIFISIFYTLSFQLFDNKGFHKQNGLSIVFRIIVTSILTVFFTILTTKLSYLYSFILYSIIVVVSCLGIALTIYDWKQIKTKRFYNNLKILEEYKKVTNRGLSKSEVAAIDNVIKSVLEINNILDIGCGTGRVAIALKNLFPTAQIDAIDISKKLLSAAPENKNINFQLANILEYSEKSKYDLIIFSSNGLSNITSKFDVKNLFKKIRILLKDKKSRFIFTIHNIFATDEEKNFWINKIKIYELKTFSNKKIQDYEIHGLKNKNRFYSHEDMIKIFNKYKFKINNSFKTKTKIEENWLLELSSPCIFYDISKAN</sequence>
<feature type="transmembrane region" description="Helical" evidence="6">
    <location>
        <begin position="143"/>
        <end position="163"/>
    </location>
</feature>
<keyword evidence="3 6" id="KW-0812">Transmembrane</keyword>
<evidence type="ECO:0000256" key="6">
    <source>
        <dbReference type="SAM" id="Phobius"/>
    </source>
</evidence>
<reference evidence="8 9" key="1">
    <citation type="submission" date="2018-05" db="EMBL/GenBank/DDBJ databases">
        <title>Annotation of the Mycoplasma phocidae genome.</title>
        <authorList>
            <person name="Brown D.R."/>
            <person name="Kutish G.F."/>
            <person name="Frasca S.Jr."/>
        </authorList>
    </citation>
    <scope>NUCLEOTIDE SEQUENCE [LARGE SCALE GENOMIC DNA]</scope>
    <source>
        <strain evidence="8 9">105</strain>
    </source>
</reference>
<feature type="transmembrane region" description="Helical" evidence="6">
    <location>
        <begin position="214"/>
        <end position="234"/>
    </location>
</feature>
<keyword evidence="2" id="KW-1003">Cell membrane</keyword>
<feature type="domain" description="Methyltransferase" evidence="7">
    <location>
        <begin position="450"/>
        <end position="540"/>
    </location>
</feature>
<dbReference type="InterPro" id="IPR011701">
    <property type="entry name" value="MFS"/>
</dbReference>
<evidence type="ECO:0000256" key="5">
    <source>
        <dbReference type="ARBA" id="ARBA00023136"/>
    </source>
</evidence>
<feature type="transmembrane region" description="Helical" evidence="6">
    <location>
        <begin position="169"/>
        <end position="190"/>
    </location>
</feature>
<name>A0A2Z5IQJ2_9BACT</name>
<dbReference type="RefSeq" id="WP_114191129.1">
    <property type="nucleotide sequence ID" value="NZ_CP029295.1"/>
</dbReference>
<dbReference type="SUPFAM" id="SSF53335">
    <property type="entry name" value="S-adenosyl-L-methionine-dependent methyltransferases"/>
    <property type="match status" value="1"/>
</dbReference>
<feature type="transmembrane region" description="Helical" evidence="6">
    <location>
        <begin position="355"/>
        <end position="372"/>
    </location>
</feature>
<dbReference type="InterPro" id="IPR041698">
    <property type="entry name" value="Methyltransf_25"/>
</dbReference>
<dbReference type="OrthoDB" id="9804312at2"/>
<dbReference type="SUPFAM" id="SSF103473">
    <property type="entry name" value="MFS general substrate transporter"/>
    <property type="match status" value="1"/>
</dbReference>
<evidence type="ECO:0000256" key="4">
    <source>
        <dbReference type="ARBA" id="ARBA00022989"/>
    </source>
</evidence>
<dbReference type="InterPro" id="IPR029063">
    <property type="entry name" value="SAM-dependent_MTases_sf"/>
</dbReference>